<protein>
    <recommendedName>
        <fullName evidence="1">CxC6 like cysteine cluster associated with KDZ domain-containing protein</fullName>
    </recommendedName>
</protein>
<name>A0A067SYM8_GALM3</name>
<sequence>MYSFHASASAFAQYWNNTYGLEALVISCPHLWQAFVQDSLRTIAGVSEINLELDEPPSGKRLLPQVTAEAYALLGEKGIIRCADKHACSECTHEYKETSDVVSNDDPSKVVGVDDAPVLTENPTTNGPTKEDIELWTNQITIDGVVMGPQTLTFIWHCSFDNCINDLSNSRGGSLCDIHHNLLGSRCLVRDCLNPRIAETSACKTHQPEWRKYKHNHSS</sequence>
<dbReference type="STRING" id="685588.A0A067SYM8"/>
<dbReference type="Proteomes" id="UP000027222">
    <property type="component" value="Unassembled WGS sequence"/>
</dbReference>
<dbReference type="InterPro" id="IPR040898">
    <property type="entry name" value="CxC6"/>
</dbReference>
<dbReference type="Pfam" id="PF18721">
    <property type="entry name" value="CxC6"/>
    <property type="match status" value="1"/>
</dbReference>
<reference evidence="3" key="1">
    <citation type="journal article" date="2014" name="Proc. Natl. Acad. Sci. U.S.A.">
        <title>Extensive sampling of basidiomycete genomes demonstrates inadequacy of the white-rot/brown-rot paradigm for wood decay fungi.</title>
        <authorList>
            <person name="Riley R."/>
            <person name="Salamov A.A."/>
            <person name="Brown D.W."/>
            <person name="Nagy L.G."/>
            <person name="Floudas D."/>
            <person name="Held B.W."/>
            <person name="Levasseur A."/>
            <person name="Lombard V."/>
            <person name="Morin E."/>
            <person name="Otillar R."/>
            <person name="Lindquist E.A."/>
            <person name="Sun H."/>
            <person name="LaButti K.M."/>
            <person name="Schmutz J."/>
            <person name="Jabbour D."/>
            <person name="Luo H."/>
            <person name="Baker S.E."/>
            <person name="Pisabarro A.G."/>
            <person name="Walton J.D."/>
            <person name="Blanchette R.A."/>
            <person name="Henrissat B."/>
            <person name="Martin F."/>
            <person name="Cullen D."/>
            <person name="Hibbett D.S."/>
            <person name="Grigoriev I.V."/>
        </authorList>
    </citation>
    <scope>NUCLEOTIDE SEQUENCE [LARGE SCALE GENOMIC DNA]</scope>
    <source>
        <strain evidence="3">CBS 339.88</strain>
    </source>
</reference>
<evidence type="ECO:0000259" key="1">
    <source>
        <dbReference type="Pfam" id="PF18721"/>
    </source>
</evidence>
<dbReference type="HOGENOM" id="CLU_087350_0_0_1"/>
<accession>A0A067SYM8</accession>
<feature type="domain" description="CxC6 like cysteine cluster associated with KDZ" evidence="1">
    <location>
        <begin position="142"/>
        <end position="212"/>
    </location>
</feature>
<dbReference type="OrthoDB" id="2527272at2759"/>
<evidence type="ECO:0000313" key="2">
    <source>
        <dbReference type="EMBL" id="KDR76035.1"/>
    </source>
</evidence>
<gene>
    <name evidence="2" type="ORF">GALMADRAFT_67778</name>
</gene>
<organism evidence="2 3">
    <name type="scientific">Galerina marginata (strain CBS 339.88)</name>
    <dbReference type="NCBI Taxonomy" id="685588"/>
    <lineage>
        <taxon>Eukaryota</taxon>
        <taxon>Fungi</taxon>
        <taxon>Dikarya</taxon>
        <taxon>Basidiomycota</taxon>
        <taxon>Agaricomycotina</taxon>
        <taxon>Agaricomycetes</taxon>
        <taxon>Agaricomycetidae</taxon>
        <taxon>Agaricales</taxon>
        <taxon>Agaricineae</taxon>
        <taxon>Strophariaceae</taxon>
        <taxon>Galerina</taxon>
    </lineage>
</organism>
<evidence type="ECO:0000313" key="3">
    <source>
        <dbReference type="Proteomes" id="UP000027222"/>
    </source>
</evidence>
<dbReference type="AlphaFoldDB" id="A0A067SYM8"/>
<dbReference type="EMBL" id="KL142379">
    <property type="protein sequence ID" value="KDR76035.1"/>
    <property type="molecule type" value="Genomic_DNA"/>
</dbReference>
<proteinExistence type="predicted"/>
<keyword evidence="3" id="KW-1185">Reference proteome</keyword>